<dbReference type="AlphaFoldDB" id="D8T3C6"/>
<sequence>MVSEVGTNNKDLLNDRFYIGLKRKRTVHYIFTSAVKQEYGEGVLVQVPCKLFNNAPFFNIQTGSGIAEIIALHISKEVRGAQIHTGTCHFCEWEPIPSCRNEWEDRPAERNFRFCIFPYALLQAEMLRFGCGAFSTVLLMKWNVILNGPEEMGMLYGGLKLGKDLCETCMSILLNRGMNCEDVTTPLALGKVKAGNR</sequence>
<evidence type="ECO:0000313" key="2">
    <source>
        <dbReference type="Proteomes" id="UP000001514"/>
    </source>
</evidence>
<dbReference type="InParanoid" id="D8T3C6"/>
<dbReference type="GO" id="GO:0016616">
    <property type="term" value="F:oxidoreductase activity, acting on the CH-OH group of donors, NAD or NADP as acceptor"/>
    <property type="evidence" value="ECO:0007669"/>
    <property type="project" value="InterPro"/>
</dbReference>
<reference evidence="1 2" key="1">
    <citation type="journal article" date="2011" name="Science">
        <title>The Selaginella genome identifies genetic changes associated with the evolution of vascular plants.</title>
        <authorList>
            <person name="Banks J.A."/>
            <person name="Nishiyama T."/>
            <person name="Hasebe M."/>
            <person name="Bowman J.L."/>
            <person name="Gribskov M."/>
            <person name="dePamphilis C."/>
            <person name="Albert V.A."/>
            <person name="Aono N."/>
            <person name="Aoyama T."/>
            <person name="Ambrose B.A."/>
            <person name="Ashton N.W."/>
            <person name="Axtell M.J."/>
            <person name="Barker E."/>
            <person name="Barker M.S."/>
            <person name="Bennetzen J.L."/>
            <person name="Bonawitz N.D."/>
            <person name="Chapple C."/>
            <person name="Cheng C."/>
            <person name="Correa L.G."/>
            <person name="Dacre M."/>
            <person name="DeBarry J."/>
            <person name="Dreyer I."/>
            <person name="Elias M."/>
            <person name="Engstrom E.M."/>
            <person name="Estelle M."/>
            <person name="Feng L."/>
            <person name="Finet C."/>
            <person name="Floyd S.K."/>
            <person name="Frommer W.B."/>
            <person name="Fujita T."/>
            <person name="Gramzow L."/>
            <person name="Gutensohn M."/>
            <person name="Harholt J."/>
            <person name="Hattori M."/>
            <person name="Heyl A."/>
            <person name="Hirai T."/>
            <person name="Hiwatashi Y."/>
            <person name="Ishikawa M."/>
            <person name="Iwata M."/>
            <person name="Karol K.G."/>
            <person name="Koehler B."/>
            <person name="Kolukisaoglu U."/>
            <person name="Kubo M."/>
            <person name="Kurata T."/>
            <person name="Lalonde S."/>
            <person name="Li K."/>
            <person name="Li Y."/>
            <person name="Litt A."/>
            <person name="Lyons E."/>
            <person name="Manning G."/>
            <person name="Maruyama T."/>
            <person name="Michael T.P."/>
            <person name="Mikami K."/>
            <person name="Miyazaki S."/>
            <person name="Morinaga S."/>
            <person name="Murata T."/>
            <person name="Mueller-Roeber B."/>
            <person name="Nelson D.R."/>
            <person name="Obara M."/>
            <person name="Oguri Y."/>
            <person name="Olmstead R.G."/>
            <person name="Onodera N."/>
            <person name="Petersen B.L."/>
            <person name="Pils B."/>
            <person name="Prigge M."/>
            <person name="Rensing S.A."/>
            <person name="Riano-Pachon D.M."/>
            <person name="Roberts A.W."/>
            <person name="Sato Y."/>
            <person name="Scheller H.V."/>
            <person name="Schulz B."/>
            <person name="Schulz C."/>
            <person name="Shakirov E.V."/>
            <person name="Shibagaki N."/>
            <person name="Shinohara N."/>
            <person name="Shippen D.E."/>
            <person name="Soerensen I."/>
            <person name="Sotooka R."/>
            <person name="Sugimoto N."/>
            <person name="Sugita M."/>
            <person name="Sumikawa N."/>
            <person name="Tanurdzic M."/>
            <person name="Theissen G."/>
            <person name="Ulvskov P."/>
            <person name="Wakazuki S."/>
            <person name="Weng J.K."/>
            <person name="Willats W.W."/>
            <person name="Wipf D."/>
            <person name="Wolf P.G."/>
            <person name="Yang L."/>
            <person name="Zimmer A.D."/>
            <person name="Zhu Q."/>
            <person name="Mitros T."/>
            <person name="Hellsten U."/>
            <person name="Loque D."/>
            <person name="Otillar R."/>
            <person name="Salamov A."/>
            <person name="Schmutz J."/>
            <person name="Shapiro H."/>
            <person name="Lindquist E."/>
            <person name="Lucas S."/>
            <person name="Rokhsar D."/>
            <person name="Grigoriev I.V."/>
        </authorList>
    </citation>
    <scope>NUCLEOTIDE SEQUENCE [LARGE SCALE GENOMIC DNA]</scope>
</reference>
<dbReference type="STRING" id="88036.D8T3C6"/>
<dbReference type="Gramene" id="EFJ08833">
    <property type="protein sequence ID" value="EFJ08833"/>
    <property type="gene ID" value="SELMODRAFT_428591"/>
</dbReference>
<dbReference type="HOGENOM" id="CLU_1386278_0_0_1"/>
<gene>
    <name evidence="1" type="ORF">SELMODRAFT_428591</name>
</gene>
<organism evidence="2">
    <name type="scientific">Selaginella moellendorffii</name>
    <name type="common">Spikemoss</name>
    <dbReference type="NCBI Taxonomy" id="88036"/>
    <lineage>
        <taxon>Eukaryota</taxon>
        <taxon>Viridiplantae</taxon>
        <taxon>Streptophyta</taxon>
        <taxon>Embryophyta</taxon>
        <taxon>Tracheophyta</taxon>
        <taxon>Lycopodiopsida</taxon>
        <taxon>Selaginellales</taxon>
        <taxon>Selaginellaceae</taxon>
        <taxon>Selaginella</taxon>
    </lineage>
</organism>
<name>D8T3C6_SELML</name>
<dbReference type="Proteomes" id="UP000001514">
    <property type="component" value="Unassembled WGS sequence"/>
</dbReference>
<dbReference type="Gene3D" id="3.40.50.10380">
    <property type="entry name" value="Malic enzyme, N-terminal domain"/>
    <property type="match status" value="1"/>
</dbReference>
<proteinExistence type="predicted"/>
<dbReference type="EMBL" id="GL377669">
    <property type="protein sequence ID" value="EFJ08833.1"/>
    <property type="molecule type" value="Genomic_DNA"/>
</dbReference>
<dbReference type="InterPro" id="IPR037062">
    <property type="entry name" value="Malic_N_dom_sf"/>
</dbReference>
<evidence type="ECO:0000313" key="1">
    <source>
        <dbReference type="EMBL" id="EFJ08833.1"/>
    </source>
</evidence>
<dbReference type="KEGG" id="smo:SELMODRAFT_428591"/>
<keyword evidence="2" id="KW-1185">Reference proteome</keyword>
<protein>
    <submittedName>
        <fullName evidence="1">Uncharacterized protein</fullName>
    </submittedName>
</protein>
<dbReference type="GO" id="GO:0004470">
    <property type="term" value="F:malic enzyme activity"/>
    <property type="evidence" value="ECO:0007669"/>
    <property type="project" value="InterPro"/>
</dbReference>
<accession>D8T3C6</accession>